<protein>
    <submittedName>
        <fullName evidence="2">Uncharacterized protein</fullName>
    </submittedName>
</protein>
<dbReference type="EMBL" id="JAMDMX010000167">
    <property type="protein sequence ID" value="MCY9697797.1"/>
    <property type="molecule type" value="Genomic_DNA"/>
</dbReference>
<sequence>MLTPEQIIIVKFINLTLRRIDGINKEIKEKGRDFAPESPRIIALRKMGITERTLGPVGFGFSEAAISIIDEKLKTQDTLADELEQAKNELKFANDELDATFK</sequence>
<dbReference type="Proteomes" id="UP001527099">
    <property type="component" value="Unassembled WGS sequence"/>
</dbReference>
<organism evidence="2 3">
    <name type="scientific">Paenibacillus alginolyticus</name>
    <dbReference type="NCBI Taxonomy" id="59839"/>
    <lineage>
        <taxon>Bacteria</taxon>
        <taxon>Bacillati</taxon>
        <taxon>Bacillota</taxon>
        <taxon>Bacilli</taxon>
        <taxon>Bacillales</taxon>
        <taxon>Paenibacillaceae</taxon>
        <taxon>Paenibacillus</taxon>
    </lineage>
</organism>
<evidence type="ECO:0000313" key="3">
    <source>
        <dbReference type="Proteomes" id="UP001527099"/>
    </source>
</evidence>
<comment type="caution">
    <text evidence="2">The sequence shown here is derived from an EMBL/GenBank/DDBJ whole genome shotgun (WGS) entry which is preliminary data.</text>
</comment>
<evidence type="ECO:0000256" key="1">
    <source>
        <dbReference type="SAM" id="Coils"/>
    </source>
</evidence>
<evidence type="ECO:0000313" key="2">
    <source>
        <dbReference type="EMBL" id="MCY9697797.1"/>
    </source>
</evidence>
<proteinExistence type="predicted"/>
<keyword evidence="3" id="KW-1185">Reference proteome</keyword>
<name>A0ABT4GNP1_9BACL</name>
<feature type="coiled-coil region" evidence="1">
    <location>
        <begin position="69"/>
        <end position="100"/>
    </location>
</feature>
<accession>A0ABT4GNP1</accession>
<reference evidence="2 3" key="1">
    <citation type="submission" date="2022-05" db="EMBL/GenBank/DDBJ databases">
        <title>Genome Sequencing of Bee-Associated Microbes.</title>
        <authorList>
            <person name="Dunlap C."/>
        </authorList>
    </citation>
    <scope>NUCLEOTIDE SEQUENCE [LARGE SCALE GENOMIC DNA]</scope>
    <source>
        <strain evidence="2 3">NRRL B-14421</strain>
    </source>
</reference>
<gene>
    <name evidence="2" type="ORF">M5X19_33810</name>
</gene>
<keyword evidence="1" id="KW-0175">Coiled coil</keyword>
<dbReference type="RefSeq" id="WP_268618380.1">
    <property type="nucleotide sequence ID" value="NZ_JAMDMX010000167.1"/>
</dbReference>